<feature type="signal peptide" evidence="9">
    <location>
        <begin position="1"/>
        <end position="20"/>
    </location>
</feature>
<keyword evidence="5" id="KW-0378">Hydrolase</keyword>
<evidence type="ECO:0000313" key="14">
    <source>
        <dbReference type="EMBL" id="CDI82763.1"/>
    </source>
</evidence>
<reference evidence="14" key="2">
    <citation type="submission" date="2013-10" db="EMBL/GenBank/DDBJ databases">
        <authorList>
            <person name="Aslett M."/>
        </authorList>
    </citation>
    <scope>NUCLEOTIDE SEQUENCE</scope>
    <source>
        <strain evidence="14">Houghton</strain>
    </source>
</reference>
<dbReference type="InterPro" id="IPR032632">
    <property type="entry name" value="Peptidase_M16_M"/>
</dbReference>
<dbReference type="InterPro" id="IPR054734">
    <property type="entry name" value="PqqF-like_C_4"/>
</dbReference>
<comment type="cofactor">
    <cofactor evidence="1">
        <name>Zn(2+)</name>
        <dbReference type="ChEBI" id="CHEBI:29105"/>
    </cofactor>
</comment>
<dbReference type="Proteomes" id="UP000018050">
    <property type="component" value="Unassembled WGS sequence"/>
</dbReference>
<dbReference type="Pfam" id="PF00675">
    <property type="entry name" value="Peptidase_M16"/>
    <property type="match status" value="1"/>
</dbReference>
<dbReference type="PANTHER" id="PTHR43690:SF18">
    <property type="entry name" value="INSULIN-DEGRADING ENZYME-RELATED"/>
    <property type="match status" value="1"/>
</dbReference>
<accession>U6GTY1</accession>
<organism evidence="14 15">
    <name type="scientific">Eimeria acervulina</name>
    <name type="common">Coccidian parasite</name>
    <dbReference type="NCBI Taxonomy" id="5801"/>
    <lineage>
        <taxon>Eukaryota</taxon>
        <taxon>Sar</taxon>
        <taxon>Alveolata</taxon>
        <taxon>Apicomplexa</taxon>
        <taxon>Conoidasida</taxon>
        <taxon>Coccidia</taxon>
        <taxon>Eucoccidiorida</taxon>
        <taxon>Eimeriorina</taxon>
        <taxon>Eimeriidae</taxon>
        <taxon>Eimeria</taxon>
    </lineage>
</organism>
<keyword evidence="15" id="KW-1185">Reference proteome</keyword>
<evidence type="ECO:0000256" key="3">
    <source>
        <dbReference type="ARBA" id="ARBA00022670"/>
    </source>
</evidence>
<dbReference type="InterPro" id="IPR050626">
    <property type="entry name" value="Peptidase_M16"/>
</dbReference>
<keyword evidence="7" id="KW-0482">Metalloprotease</keyword>
<feature type="chain" id="PRO_5004671620" evidence="9">
    <location>
        <begin position="21"/>
        <end position="1035"/>
    </location>
</feature>
<evidence type="ECO:0000259" key="11">
    <source>
        <dbReference type="Pfam" id="PF05193"/>
    </source>
</evidence>
<sequence length="1035" mass="114588">MRNVASVGLCVGLSAIGALASDILKPEADYRDFRHYQLSNGMHAIAVHHPRSNEAGFAVAANTGSLYDPEDVPGLAHFLEHMLFLGTSKYPEPESYDSFLTQNGGANNAYTDEEKTVFFNKVTDSAFEEALDRFAEFFKSPLFNRQYEEKEVNAIDAEHQKNIPNDDERAWYTIRSLAKGPMSRFATGNAETLSTYPKANGIDLVDRLRDFHSKYYCGSNMVAVTISPRSLDEQESLIREKLEGISAGHADWLGMVQCPGPMFDTVKPFDHTNSGKFIHLQSFSSQPSLWVAFGLPATLTSYKKQPTSVLTYLLEYTGEGSLAKRLRLLGLADGISPAVDRNSISTLLGIKVDLTQKGAAHRGLVLQEIFSYINFLRDHGVGHDLVSTMAQQSHIDFHTTQPSSSIMDEAARLAHNLLTYEPYHVVAGDSLLIDADPRLTNQLLQAMSPSKAIIAFSDPDFTSKVDNFETDPYYGVQFRVLDLPQHHAVAMAVLTASPNAFRMPPPLMHIPKASELKILPGLLGLTEPELISEQGGNAGTAVWWQGQGAFALPRIAVQLNGSISKEKADVLSRTQGSLALAAIAEHLQEETVDFQNCGITHSLAFKGTGFHMTFEGYTQAQLGKVMAHVASLLSDPSMVEPERFERIKEKQIKLLADPATSMAFEHALEAAAILTRNDAFSRKDVLNALQQSNYEDSIAKLSELKNIHVDAFVMGNIDRDQSLAMVEDFLEQAGFTPIAHDDAVASLAMEQKQTIEATLANPIKGDKDHASLVQFQLGIPSIEDRVNLAVLTQFLNRRIYDSLRTEAQLGYIAGAKESQAASTALLQCFVEGAKTHPDEVVKMIDEELTKAKEYLANMPDAEMARWKEAAHAKLTKMEANFSEDFKKSAEEIFSHSNCFTKRDLEVKYLDNDFSRKQVLRTFARLSDPSRRMVVKLVADLEPEKEVTLIGEAKTQETTLLRHGDNGKILFAHPSLTCYINEVRLAEELVKAPTKLLSLEDKFVSQVQEANGYFPDVSVCELPPSLLSLFELLEDL</sequence>
<protein>
    <submittedName>
        <fullName evidence="14">Insulysin, putative</fullName>
    </submittedName>
</protein>
<dbReference type="SUPFAM" id="SSF63411">
    <property type="entry name" value="LuxS/MPP-like metallohydrolase"/>
    <property type="match status" value="4"/>
</dbReference>
<feature type="domain" description="Peptidase M16 middle/third" evidence="12">
    <location>
        <begin position="403"/>
        <end position="688"/>
    </location>
</feature>
<feature type="domain" description="Coenzyme PQQ synthesis protein F-like C-terminal lobe" evidence="13">
    <location>
        <begin position="790"/>
        <end position="885"/>
    </location>
</feature>
<dbReference type="GO" id="GO:0046872">
    <property type="term" value="F:metal ion binding"/>
    <property type="evidence" value="ECO:0007669"/>
    <property type="project" value="UniProtKB-KW"/>
</dbReference>
<comment type="similarity">
    <text evidence="2 8">Belongs to the peptidase M16 family.</text>
</comment>
<keyword evidence="6" id="KW-0862">Zinc</keyword>
<evidence type="ECO:0000256" key="5">
    <source>
        <dbReference type="ARBA" id="ARBA00022801"/>
    </source>
</evidence>
<evidence type="ECO:0000256" key="1">
    <source>
        <dbReference type="ARBA" id="ARBA00001947"/>
    </source>
</evidence>
<proteinExistence type="inferred from homology"/>
<gene>
    <name evidence="14" type="ORF">EAH_00006480</name>
</gene>
<dbReference type="GO" id="GO:0006508">
    <property type="term" value="P:proteolysis"/>
    <property type="evidence" value="ECO:0007669"/>
    <property type="project" value="UniProtKB-KW"/>
</dbReference>
<dbReference type="GO" id="GO:0005737">
    <property type="term" value="C:cytoplasm"/>
    <property type="evidence" value="ECO:0007669"/>
    <property type="project" value="UniProtKB-ARBA"/>
</dbReference>
<keyword evidence="4" id="KW-0479">Metal-binding</keyword>
<evidence type="ECO:0000256" key="8">
    <source>
        <dbReference type="RuleBase" id="RU004447"/>
    </source>
</evidence>
<dbReference type="Pfam" id="PF16187">
    <property type="entry name" value="Peptidase_M16_M"/>
    <property type="match status" value="1"/>
</dbReference>
<evidence type="ECO:0000259" key="12">
    <source>
        <dbReference type="Pfam" id="PF16187"/>
    </source>
</evidence>
<evidence type="ECO:0000256" key="2">
    <source>
        <dbReference type="ARBA" id="ARBA00007261"/>
    </source>
</evidence>
<evidence type="ECO:0000256" key="4">
    <source>
        <dbReference type="ARBA" id="ARBA00022723"/>
    </source>
</evidence>
<dbReference type="RefSeq" id="XP_013247962.1">
    <property type="nucleotide sequence ID" value="XM_013392508.1"/>
</dbReference>
<evidence type="ECO:0000256" key="6">
    <source>
        <dbReference type="ARBA" id="ARBA00022833"/>
    </source>
</evidence>
<dbReference type="Pfam" id="PF05193">
    <property type="entry name" value="Peptidase_M16_C"/>
    <property type="match status" value="1"/>
</dbReference>
<dbReference type="AlphaFoldDB" id="U6GTY1"/>
<evidence type="ECO:0000256" key="9">
    <source>
        <dbReference type="SAM" id="SignalP"/>
    </source>
</evidence>
<dbReference type="OMA" id="WHEPNEY"/>
<dbReference type="Gene3D" id="3.30.830.10">
    <property type="entry name" value="Metalloenzyme, LuxS/M16 peptidase-like"/>
    <property type="match status" value="4"/>
</dbReference>
<keyword evidence="3" id="KW-0645">Protease</keyword>
<dbReference type="InterPro" id="IPR011249">
    <property type="entry name" value="Metalloenz_LuxS/M16"/>
</dbReference>
<dbReference type="GeneID" id="25268718"/>
<reference evidence="14" key="1">
    <citation type="submission" date="2013-10" db="EMBL/GenBank/DDBJ databases">
        <title>Genomic analysis of the causative agents of coccidiosis in chickens.</title>
        <authorList>
            <person name="Reid A.J."/>
            <person name="Blake D."/>
            <person name="Billington K."/>
            <person name="Browne H."/>
            <person name="Dunn M."/>
            <person name="Hung S."/>
            <person name="Kawahara F."/>
            <person name="Miranda-Saavedra D."/>
            <person name="Mourier T."/>
            <person name="Nagra H."/>
            <person name="Otto T.D."/>
            <person name="Rawlings N."/>
            <person name="Sanchez A."/>
            <person name="Sanders M."/>
            <person name="Subramaniam C."/>
            <person name="Tay Y."/>
            <person name="Dear P."/>
            <person name="Doerig C."/>
            <person name="Gruber A."/>
            <person name="Parkinson J."/>
            <person name="Shirley M."/>
            <person name="Wan K.L."/>
            <person name="Berriman M."/>
            <person name="Tomley F."/>
            <person name="Pain A."/>
        </authorList>
    </citation>
    <scope>NUCLEOTIDE SEQUENCE</scope>
    <source>
        <strain evidence="14">Houghton</strain>
    </source>
</reference>
<dbReference type="OrthoDB" id="952271at2759"/>
<dbReference type="FunFam" id="3.30.830.10:FF:000012">
    <property type="entry name" value="Protease 3"/>
    <property type="match status" value="1"/>
</dbReference>
<evidence type="ECO:0000259" key="10">
    <source>
        <dbReference type="Pfam" id="PF00675"/>
    </source>
</evidence>
<dbReference type="InterPro" id="IPR007863">
    <property type="entry name" value="Peptidase_M16_C"/>
</dbReference>
<evidence type="ECO:0000256" key="7">
    <source>
        <dbReference type="ARBA" id="ARBA00023049"/>
    </source>
</evidence>
<evidence type="ECO:0000259" key="13">
    <source>
        <dbReference type="Pfam" id="PF22456"/>
    </source>
</evidence>
<evidence type="ECO:0000313" key="15">
    <source>
        <dbReference type="Proteomes" id="UP000018050"/>
    </source>
</evidence>
<dbReference type="VEuPathDB" id="ToxoDB:EAH_00006480"/>
<keyword evidence="9" id="KW-0732">Signal</keyword>
<feature type="domain" description="Peptidase M16 N-terminal" evidence="10">
    <location>
        <begin position="47"/>
        <end position="165"/>
    </location>
</feature>
<dbReference type="PANTHER" id="PTHR43690">
    <property type="entry name" value="NARDILYSIN"/>
    <property type="match status" value="1"/>
</dbReference>
<dbReference type="InterPro" id="IPR011765">
    <property type="entry name" value="Pept_M16_N"/>
</dbReference>
<dbReference type="EMBL" id="HG672741">
    <property type="protein sequence ID" value="CDI82763.1"/>
    <property type="molecule type" value="Genomic_DNA"/>
</dbReference>
<feature type="domain" description="Peptidase M16 C-terminal" evidence="11">
    <location>
        <begin position="205"/>
        <end position="385"/>
    </location>
</feature>
<dbReference type="GO" id="GO:0004222">
    <property type="term" value="F:metalloendopeptidase activity"/>
    <property type="evidence" value="ECO:0007669"/>
    <property type="project" value="InterPro"/>
</dbReference>
<dbReference type="PROSITE" id="PS00143">
    <property type="entry name" value="INSULINASE"/>
    <property type="match status" value="1"/>
</dbReference>
<dbReference type="InterPro" id="IPR001431">
    <property type="entry name" value="Pept_M16_Zn_BS"/>
</dbReference>
<dbReference type="Pfam" id="PF22456">
    <property type="entry name" value="PqqF-like_C_4"/>
    <property type="match status" value="1"/>
</dbReference>
<name>U6GTY1_EIMAC</name>